<protein>
    <submittedName>
        <fullName evidence="1">Uncharacterized protein</fullName>
    </submittedName>
</protein>
<keyword evidence="2" id="KW-1185">Reference proteome</keyword>
<evidence type="ECO:0000313" key="1">
    <source>
        <dbReference type="EMBL" id="GBO99956.1"/>
    </source>
</evidence>
<name>A0A4C1SF03_EUMVA</name>
<organism evidence="1 2">
    <name type="scientific">Eumeta variegata</name>
    <name type="common">Bagworm moth</name>
    <name type="synonym">Eumeta japonica</name>
    <dbReference type="NCBI Taxonomy" id="151549"/>
    <lineage>
        <taxon>Eukaryota</taxon>
        <taxon>Metazoa</taxon>
        <taxon>Ecdysozoa</taxon>
        <taxon>Arthropoda</taxon>
        <taxon>Hexapoda</taxon>
        <taxon>Insecta</taxon>
        <taxon>Pterygota</taxon>
        <taxon>Neoptera</taxon>
        <taxon>Endopterygota</taxon>
        <taxon>Lepidoptera</taxon>
        <taxon>Glossata</taxon>
        <taxon>Ditrysia</taxon>
        <taxon>Tineoidea</taxon>
        <taxon>Psychidae</taxon>
        <taxon>Oiketicinae</taxon>
        <taxon>Eumeta</taxon>
    </lineage>
</organism>
<accession>A0A4C1SF03</accession>
<evidence type="ECO:0000313" key="2">
    <source>
        <dbReference type="Proteomes" id="UP000299102"/>
    </source>
</evidence>
<dbReference type="AlphaFoldDB" id="A0A4C1SF03"/>
<dbReference type="Proteomes" id="UP000299102">
    <property type="component" value="Unassembled WGS sequence"/>
</dbReference>
<reference evidence="1 2" key="1">
    <citation type="journal article" date="2019" name="Commun. Biol.">
        <title>The bagworm genome reveals a unique fibroin gene that provides high tensile strength.</title>
        <authorList>
            <person name="Kono N."/>
            <person name="Nakamura H."/>
            <person name="Ohtoshi R."/>
            <person name="Tomita M."/>
            <person name="Numata K."/>
            <person name="Arakawa K."/>
        </authorList>
    </citation>
    <scope>NUCLEOTIDE SEQUENCE [LARGE SCALE GENOMIC DNA]</scope>
</reference>
<dbReference type="STRING" id="151549.A0A4C1SF03"/>
<gene>
    <name evidence="1" type="ORF">EVAR_74309_1</name>
</gene>
<dbReference type="EMBL" id="BGZK01000004">
    <property type="protein sequence ID" value="GBO99956.1"/>
    <property type="molecule type" value="Genomic_DNA"/>
</dbReference>
<comment type="caution">
    <text evidence="1">The sequence shown here is derived from an EMBL/GenBank/DDBJ whole genome shotgun (WGS) entry which is preliminary data.</text>
</comment>
<dbReference type="OrthoDB" id="418748at2759"/>
<proteinExistence type="predicted"/>
<sequence>MTERRQELAETLHRRSINICYLQKLKWRGSQFREISYYHHLLYNGTSPMRNGVGINLEENMKKRIIKVERTSDRIIYGISNSERKIIADDLNGHVGEKAPKSMHLYVNFGYSSINKALRSQLVAEKHISIMQDVYTNAATQVILSTGRSRFETRYGYASAYRTHTDKLQFDRLYKGILLLHARRAAAATLATRAGRR</sequence>